<dbReference type="PANTHER" id="PTHR10515">
    <property type="entry name" value="THYMIDINE PHOSPHORYLASE"/>
    <property type="match status" value="1"/>
</dbReference>
<dbReference type="InterPro" id="IPR000312">
    <property type="entry name" value="Glycosyl_Trfase_fam3"/>
</dbReference>
<evidence type="ECO:0000256" key="10">
    <source>
        <dbReference type="ARBA" id="ARBA00048453"/>
    </source>
</evidence>
<dbReference type="Gene3D" id="3.40.1030.10">
    <property type="entry name" value="Nucleoside phosphorylase/phosphoribosyltransferase catalytic domain"/>
    <property type="match status" value="1"/>
</dbReference>
<dbReference type="NCBIfam" id="TIGR02644">
    <property type="entry name" value="Y_phosphoryl"/>
    <property type="match status" value="1"/>
</dbReference>
<evidence type="ECO:0000313" key="14">
    <source>
        <dbReference type="Proteomes" id="UP000050911"/>
    </source>
</evidence>
<evidence type="ECO:0000256" key="9">
    <source>
        <dbReference type="ARBA" id="ARBA00022679"/>
    </source>
</evidence>
<evidence type="ECO:0000256" key="1">
    <source>
        <dbReference type="ARBA" id="ARBA00001066"/>
    </source>
</evidence>
<dbReference type="Gene3D" id="3.90.1170.30">
    <property type="entry name" value="Pyrimidine nucleoside phosphorylase-like, C-terminal domain"/>
    <property type="match status" value="1"/>
</dbReference>
<evidence type="ECO:0000256" key="5">
    <source>
        <dbReference type="ARBA" id="ARBA00011738"/>
    </source>
</evidence>
<keyword evidence="8" id="KW-0328">Glycosyltransferase</keyword>
<evidence type="ECO:0000256" key="11">
    <source>
        <dbReference type="ARBA" id="ARBA00048525"/>
    </source>
</evidence>
<dbReference type="AlphaFoldDB" id="A0A0R1HNL3"/>
<dbReference type="EMBL" id="AZCX01000005">
    <property type="protein sequence ID" value="KRK47931.1"/>
    <property type="molecule type" value="Genomic_DNA"/>
</dbReference>
<dbReference type="NCBIfam" id="NF004747">
    <property type="entry name" value="PRK06078.1"/>
    <property type="match status" value="1"/>
</dbReference>
<dbReference type="InterPro" id="IPR013102">
    <property type="entry name" value="PYNP_C"/>
</dbReference>
<dbReference type="SUPFAM" id="SSF52418">
    <property type="entry name" value="Nucleoside phosphorylase/phosphoribosyltransferase catalytic domain"/>
    <property type="match status" value="1"/>
</dbReference>
<protein>
    <recommendedName>
        <fullName evidence="7">Pyrimidine-nucleoside phosphorylase</fullName>
        <ecNumber evidence="6">2.4.2.2</ecNumber>
    </recommendedName>
</protein>
<evidence type="ECO:0000256" key="6">
    <source>
        <dbReference type="ARBA" id="ARBA00011889"/>
    </source>
</evidence>
<comment type="subunit">
    <text evidence="5">Homodimer.</text>
</comment>
<dbReference type="Gene3D" id="1.20.970.10">
    <property type="entry name" value="Transferase, Pyrimidine Nucleoside Phosphorylase, Chain C"/>
    <property type="match status" value="1"/>
</dbReference>
<accession>A0A0R1HNL3</accession>
<dbReference type="SUPFAM" id="SSF47648">
    <property type="entry name" value="Nucleoside phosphorylase/phosphoribosyltransferase N-terminal domain"/>
    <property type="match status" value="1"/>
</dbReference>
<dbReference type="InterPro" id="IPR036320">
    <property type="entry name" value="Glycosyl_Trfase_fam3_N_dom_sf"/>
</dbReference>
<evidence type="ECO:0000256" key="4">
    <source>
        <dbReference type="ARBA" id="ARBA00006915"/>
    </source>
</evidence>
<evidence type="ECO:0000259" key="12">
    <source>
        <dbReference type="SMART" id="SM00941"/>
    </source>
</evidence>
<comment type="catalytic activity">
    <reaction evidence="11">
        <text>thymidine + phosphate = 2-deoxy-alpha-D-ribose 1-phosphate + thymine</text>
        <dbReference type="Rhea" id="RHEA:16037"/>
        <dbReference type="ChEBI" id="CHEBI:17748"/>
        <dbReference type="ChEBI" id="CHEBI:17821"/>
        <dbReference type="ChEBI" id="CHEBI:43474"/>
        <dbReference type="ChEBI" id="CHEBI:57259"/>
        <dbReference type="EC" id="2.4.2.2"/>
    </reaction>
</comment>
<dbReference type="InterPro" id="IPR017872">
    <property type="entry name" value="Pyrmidine_PPase_CS"/>
</dbReference>
<comment type="catalytic activity">
    <reaction evidence="1">
        <text>2'-deoxyuridine + phosphate = 2-deoxy-alpha-D-ribose 1-phosphate + uracil</text>
        <dbReference type="Rhea" id="RHEA:22824"/>
        <dbReference type="ChEBI" id="CHEBI:16450"/>
        <dbReference type="ChEBI" id="CHEBI:17568"/>
        <dbReference type="ChEBI" id="CHEBI:43474"/>
        <dbReference type="ChEBI" id="CHEBI:57259"/>
        <dbReference type="EC" id="2.4.2.2"/>
    </reaction>
</comment>
<dbReference type="InterPro" id="IPR018090">
    <property type="entry name" value="Pyrmidine_PPas_bac/euk"/>
</dbReference>
<dbReference type="SMART" id="SM00941">
    <property type="entry name" value="PYNP_C"/>
    <property type="match status" value="1"/>
</dbReference>
<dbReference type="GO" id="GO:0006213">
    <property type="term" value="P:pyrimidine nucleoside metabolic process"/>
    <property type="evidence" value="ECO:0007669"/>
    <property type="project" value="InterPro"/>
</dbReference>
<evidence type="ECO:0000256" key="2">
    <source>
        <dbReference type="ARBA" id="ARBA00001958"/>
    </source>
</evidence>
<comment type="similarity">
    <text evidence="4">Belongs to the thymidine/pyrimidine-nucleoside phosphorylase family.</text>
</comment>
<keyword evidence="9" id="KW-0808">Transferase</keyword>
<dbReference type="InterPro" id="IPR000053">
    <property type="entry name" value="Thymidine/pyrmidine_PPase"/>
</dbReference>
<dbReference type="InterPro" id="IPR035902">
    <property type="entry name" value="Nuc_phospho_transferase"/>
</dbReference>
<dbReference type="GO" id="GO:0009032">
    <property type="term" value="F:thymidine phosphorylase activity"/>
    <property type="evidence" value="ECO:0007669"/>
    <property type="project" value="TreeGrafter"/>
</dbReference>
<dbReference type="STRING" id="1302272.FC96_GL002136"/>
<dbReference type="GO" id="GO:0006206">
    <property type="term" value="P:pyrimidine nucleobase metabolic process"/>
    <property type="evidence" value="ECO:0007669"/>
    <property type="project" value="InterPro"/>
</dbReference>
<keyword evidence="14" id="KW-1185">Reference proteome</keyword>
<dbReference type="PIRSF" id="PIRSF000478">
    <property type="entry name" value="TP_PyNP"/>
    <property type="match status" value="1"/>
</dbReference>
<dbReference type="Pfam" id="PF07831">
    <property type="entry name" value="PYNP_C"/>
    <property type="match status" value="1"/>
</dbReference>
<dbReference type="GO" id="GO:0004645">
    <property type="term" value="F:1,4-alpha-oligoglucan phosphorylase activity"/>
    <property type="evidence" value="ECO:0007669"/>
    <property type="project" value="InterPro"/>
</dbReference>
<evidence type="ECO:0000313" key="13">
    <source>
        <dbReference type="EMBL" id="KRK47931.1"/>
    </source>
</evidence>
<dbReference type="PATRIC" id="fig|1302272.5.peg.2184"/>
<dbReference type="Pfam" id="PF00591">
    <property type="entry name" value="Glycos_transf_3"/>
    <property type="match status" value="1"/>
</dbReference>
<organism evidence="13 14">
    <name type="scientific">Secundilactobacillus kimchicus JCM 15530</name>
    <dbReference type="NCBI Taxonomy" id="1302272"/>
    <lineage>
        <taxon>Bacteria</taxon>
        <taxon>Bacillati</taxon>
        <taxon>Bacillota</taxon>
        <taxon>Bacilli</taxon>
        <taxon>Lactobacillales</taxon>
        <taxon>Lactobacillaceae</taxon>
        <taxon>Secundilactobacillus</taxon>
    </lineage>
</organism>
<reference evidence="13 14" key="1">
    <citation type="journal article" date="2015" name="Genome Announc.">
        <title>Expanding the biotechnology potential of lactobacilli through comparative genomics of 213 strains and associated genera.</title>
        <authorList>
            <person name="Sun Z."/>
            <person name="Harris H.M."/>
            <person name="McCann A."/>
            <person name="Guo C."/>
            <person name="Argimon S."/>
            <person name="Zhang W."/>
            <person name="Yang X."/>
            <person name="Jeffery I.B."/>
            <person name="Cooney J.C."/>
            <person name="Kagawa T.F."/>
            <person name="Liu W."/>
            <person name="Song Y."/>
            <person name="Salvetti E."/>
            <person name="Wrobel A."/>
            <person name="Rasinkangas P."/>
            <person name="Parkhill J."/>
            <person name="Rea M.C."/>
            <person name="O'Sullivan O."/>
            <person name="Ritari J."/>
            <person name="Douillard F.P."/>
            <person name="Paul Ross R."/>
            <person name="Yang R."/>
            <person name="Briner A.E."/>
            <person name="Felis G.E."/>
            <person name="de Vos W.M."/>
            <person name="Barrangou R."/>
            <person name="Klaenhammer T.R."/>
            <person name="Caufield P.W."/>
            <person name="Cui Y."/>
            <person name="Zhang H."/>
            <person name="O'Toole P.W."/>
        </authorList>
    </citation>
    <scope>NUCLEOTIDE SEQUENCE [LARGE SCALE GENOMIC DNA]</scope>
    <source>
        <strain evidence="13 14">JCM 15530</strain>
    </source>
</reference>
<sequence length="433" mass="45523">MMRMVDVIDHKRNGGTLTAEEIQFFVGGVTDGSIPDYQTSALLMAVYFNGMTDSEQAELAMQMLKSGDQLDLSDIPGIKVDKHSTGGVGDKTSIPLAPMIAALGIPIPMISGRGLGHTGGTLDKLEAIPGFNVELTESQFKHQVKAIKVAIVGATGNIAPADKKIYALRDVTDTVDSIPLIAGSIMSKKIASGTDALVLDVKTGSGAFMKSEADAKALATALVSIGQNVGLQCMAVISDMNQPLGNMIGNALEIQESIDILKGHGPADITDLVLTIGSQMVVLAKQAADLDEARGRLQAVIDDGSALAVFRQMIEAQGGDGQVVSDPTRLPQARYKIELPAKTAGVVAKITADELGIASLLLGGGRQTKDDELDYAVGLELHKKVGDPVAAGDSLLTIHSNREAVDDIKQLLYDNIEIADDAQPLTLIHEIIN</sequence>
<evidence type="ECO:0000256" key="3">
    <source>
        <dbReference type="ARBA" id="ARBA00003877"/>
    </source>
</evidence>
<dbReference type="Proteomes" id="UP000050911">
    <property type="component" value="Unassembled WGS sequence"/>
</dbReference>
<comment type="catalytic activity">
    <reaction evidence="10">
        <text>uridine + phosphate = alpha-D-ribose 1-phosphate + uracil</text>
        <dbReference type="Rhea" id="RHEA:24388"/>
        <dbReference type="ChEBI" id="CHEBI:16704"/>
        <dbReference type="ChEBI" id="CHEBI:17568"/>
        <dbReference type="ChEBI" id="CHEBI:43474"/>
        <dbReference type="ChEBI" id="CHEBI:57720"/>
        <dbReference type="EC" id="2.4.2.2"/>
    </reaction>
</comment>
<dbReference type="SUPFAM" id="SSF54680">
    <property type="entry name" value="Pyrimidine nucleoside phosphorylase C-terminal domain"/>
    <property type="match status" value="1"/>
</dbReference>
<name>A0A0R1HNL3_9LACO</name>
<comment type="function">
    <text evidence="3">Catalyzes phosphorolysis of the pyrimidine nucleosides uridine, thymidine and 2'-deoxyuridine with the formation of the corresponding pyrimidine base and ribose-1-phosphate.</text>
</comment>
<dbReference type="FunFam" id="3.40.1030.10:FF:000003">
    <property type="entry name" value="Pyrimidine-nucleoside phosphorylase"/>
    <property type="match status" value="1"/>
</dbReference>
<dbReference type="Pfam" id="PF02885">
    <property type="entry name" value="Glycos_trans_3N"/>
    <property type="match status" value="1"/>
</dbReference>
<evidence type="ECO:0000256" key="7">
    <source>
        <dbReference type="ARBA" id="ARBA00014680"/>
    </source>
</evidence>
<feature type="domain" description="Pyrimidine nucleoside phosphorylase C-terminal" evidence="12">
    <location>
        <begin position="346"/>
        <end position="419"/>
    </location>
</feature>
<comment type="caution">
    <text evidence="13">The sequence shown here is derived from an EMBL/GenBank/DDBJ whole genome shotgun (WGS) entry which is preliminary data.</text>
</comment>
<gene>
    <name evidence="13" type="ORF">FC96_GL002136</name>
</gene>
<dbReference type="PANTHER" id="PTHR10515:SF0">
    <property type="entry name" value="THYMIDINE PHOSPHORYLASE"/>
    <property type="match status" value="1"/>
</dbReference>
<dbReference type="NCBIfam" id="NF004490">
    <property type="entry name" value="PRK05820.1"/>
    <property type="match status" value="1"/>
</dbReference>
<dbReference type="GO" id="GO:0005829">
    <property type="term" value="C:cytosol"/>
    <property type="evidence" value="ECO:0007669"/>
    <property type="project" value="TreeGrafter"/>
</dbReference>
<dbReference type="InterPro" id="IPR017459">
    <property type="entry name" value="Glycosyl_Trfase_fam3_N_dom"/>
</dbReference>
<comment type="cofactor">
    <cofactor evidence="2">
        <name>K(+)</name>
        <dbReference type="ChEBI" id="CHEBI:29103"/>
    </cofactor>
</comment>
<evidence type="ECO:0000256" key="8">
    <source>
        <dbReference type="ARBA" id="ARBA00022676"/>
    </source>
</evidence>
<dbReference type="EC" id="2.4.2.2" evidence="6"/>
<dbReference type="InterPro" id="IPR036566">
    <property type="entry name" value="PYNP-like_C_sf"/>
</dbReference>
<proteinExistence type="inferred from homology"/>
<dbReference type="PROSITE" id="PS00647">
    <property type="entry name" value="THYMID_PHOSPHORYLASE"/>
    <property type="match status" value="1"/>
</dbReference>